<evidence type="ECO:0000256" key="1">
    <source>
        <dbReference type="SAM" id="MobiDB-lite"/>
    </source>
</evidence>
<evidence type="ECO:0000256" key="2">
    <source>
        <dbReference type="SAM" id="Phobius"/>
    </source>
</evidence>
<evidence type="ECO:0000313" key="4">
    <source>
        <dbReference type="Proteomes" id="UP000305948"/>
    </source>
</evidence>
<gene>
    <name evidence="3" type="ORF">OE88DRAFT_1812148</name>
</gene>
<feature type="compositionally biased region" description="Basic and acidic residues" evidence="1">
    <location>
        <begin position="216"/>
        <end position="246"/>
    </location>
</feature>
<keyword evidence="4" id="KW-1185">Reference proteome</keyword>
<keyword evidence="2" id="KW-0472">Membrane</keyword>
<keyword evidence="2" id="KW-1133">Transmembrane helix</keyword>
<feature type="region of interest" description="Disordered" evidence="1">
    <location>
        <begin position="212"/>
        <end position="266"/>
    </location>
</feature>
<evidence type="ECO:0000313" key="3">
    <source>
        <dbReference type="EMBL" id="TFK46137.1"/>
    </source>
</evidence>
<dbReference type="STRING" id="5364.A0A5C3MMJ8"/>
<dbReference type="Proteomes" id="UP000305948">
    <property type="component" value="Unassembled WGS sequence"/>
</dbReference>
<protein>
    <recommendedName>
        <fullName evidence="5">Fungal-type protein kinase domain-containing protein</fullName>
    </recommendedName>
</protein>
<dbReference type="AlphaFoldDB" id="A0A5C3MMJ8"/>
<feature type="compositionally biased region" description="Polar residues" evidence="1">
    <location>
        <begin position="249"/>
        <end position="260"/>
    </location>
</feature>
<accession>A0A5C3MMJ8</accession>
<evidence type="ECO:0008006" key="5">
    <source>
        <dbReference type="Google" id="ProtNLM"/>
    </source>
</evidence>
<organism evidence="3 4">
    <name type="scientific">Heliocybe sulcata</name>
    <dbReference type="NCBI Taxonomy" id="5364"/>
    <lineage>
        <taxon>Eukaryota</taxon>
        <taxon>Fungi</taxon>
        <taxon>Dikarya</taxon>
        <taxon>Basidiomycota</taxon>
        <taxon>Agaricomycotina</taxon>
        <taxon>Agaricomycetes</taxon>
        <taxon>Gloeophyllales</taxon>
        <taxon>Gloeophyllaceae</taxon>
        <taxon>Heliocybe</taxon>
    </lineage>
</organism>
<dbReference type="OrthoDB" id="2747778at2759"/>
<sequence>MSASHSQSAIVKMMHDKLVACNKVDVLHGDLSPQNVSFVAHESGDVTRLRGRTGTWQFISHWLLMTPGKTHMLQDDLQSYFWTLLLTALYFIPSSLSGMPLANMLMKVFDEARWDDDLGYYVGGIQKYIIISQGNYILQNSIAGQTPIVFDPPATPLNTLVKSLWHLFCSWEWYHNVAKELVHPTIKSDADKLLTSEAIIQLFKDAYSDPDWSQEISDRKEGPVPREGRGSSSKRADAEEGQEQRKTQRVSQTGDATSSRLEMLDE</sequence>
<reference evidence="3 4" key="1">
    <citation type="journal article" date="2019" name="Nat. Ecol. Evol.">
        <title>Megaphylogeny resolves global patterns of mushroom evolution.</title>
        <authorList>
            <person name="Varga T."/>
            <person name="Krizsan K."/>
            <person name="Foldi C."/>
            <person name="Dima B."/>
            <person name="Sanchez-Garcia M."/>
            <person name="Sanchez-Ramirez S."/>
            <person name="Szollosi G.J."/>
            <person name="Szarkandi J.G."/>
            <person name="Papp V."/>
            <person name="Albert L."/>
            <person name="Andreopoulos W."/>
            <person name="Angelini C."/>
            <person name="Antonin V."/>
            <person name="Barry K.W."/>
            <person name="Bougher N.L."/>
            <person name="Buchanan P."/>
            <person name="Buyck B."/>
            <person name="Bense V."/>
            <person name="Catcheside P."/>
            <person name="Chovatia M."/>
            <person name="Cooper J."/>
            <person name="Damon W."/>
            <person name="Desjardin D."/>
            <person name="Finy P."/>
            <person name="Geml J."/>
            <person name="Haridas S."/>
            <person name="Hughes K."/>
            <person name="Justo A."/>
            <person name="Karasinski D."/>
            <person name="Kautmanova I."/>
            <person name="Kiss B."/>
            <person name="Kocsube S."/>
            <person name="Kotiranta H."/>
            <person name="LaButti K.M."/>
            <person name="Lechner B.E."/>
            <person name="Liimatainen K."/>
            <person name="Lipzen A."/>
            <person name="Lukacs Z."/>
            <person name="Mihaltcheva S."/>
            <person name="Morgado L.N."/>
            <person name="Niskanen T."/>
            <person name="Noordeloos M.E."/>
            <person name="Ohm R.A."/>
            <person name="Ortiz-Santana B."/>
            <person name="Ovrebo C."/>
            <person name="Racz N."/>
            <person name="Riley R."/>
            <person name="Savchenko A."/>
            <person name="Shiryaev A."/>
            <person name="Soop K."/>
            <person name="Spirin V."/>
            <person name="Szebenyi C."/>
            <person name="Tomsovsky M."/>
            <person name="Tulloss R.E."/>
            <person name="Uehling J."/>
            <person name="Grigoriev I.V."/>
            <person name="Vagvolgyi C."/>
            <person name="Papp T."/>
            <person name="Martin F.M."/>
            <person name="Miettinen O."/>
            <person name="Hibbett D.S."/>
            <person name="Nagy L.G."/>
        </authorList>
    </citation>
    <scope>NUCLEOTIDE SEQUENCE [LARGE SCALE GENOMIC DNA]</scope>
    <source>
        <strain evidence="3 4">OMC1185</strain>
    </source>
</reference>
<proteinExistence type="predicted"/>
<dbReference type="EMBL" id="ML213533">
    <property type="protein sequence ID" value="TFK46137.1"/>
    <property type="molecule type" value="Genomic_DNA"/>
</dbReference>
<keyword evidence="2" id="KW-0812">Transmembrane</keyword>
<name>A0A5C3MMJ8_9AGAM</name>
<feature type="transmembrane region" description="Helical" evidence="2">
    <location>
        <begin position="80"/>
        <end position="102"/>
    </location>
</feature>